<comment type="caution">
    <text evidence="1">The sequence shown here is derived from an EMBL/GenBank/DDBJ whole genome shotgun (WGS) entry which is preliminary data.</text>
</comment>
<organism evidence="1 2">
    <name type="scientific">Fusobacterium nucleatum subsp. nucleatum</name>
    <dbReference type="NCBI Taxonomy" id="76856"/>
    <lineage>
        <taxon>Bacteria</taxon>
        <taxon>Fusobacteriati</taxon>
        <taxon>Fusobacteriota</taxon>
        <taxon>Fusobacteriia</taxon>
        <taxon>Fusobacteriales</taxon>
        <taxon>Fusobacteriaceae</taxon>
        <taxon>Fusobacterium</taxon>
    </lineage>
</organism>
<dbReference type="InterPro" id="IPR046146">
    <property type="entry name" value="DUF6148"/>
</dbReference>
<evidence type="ECO:0000313" key="1">
    <source>
        <dbReference type="EMBL" id="KUL99038.1"/>
    </source>
</evidence>
<dbReference type="Pfam" id="PF19645">
    <property type="entry name" value="DUF6148"/>
    <property type="match status" value="1"/>
</dbReference>
<proteinExistence type="predicted"/>
<gene>
    <name evidence="1" type="ORF">RO03_05785</name>
</gene>
<sequence>MSFTVEQCQAHLDAWLEADLAVSKGQSYTIGKRVLTRVNAIEISRNIKIWEDRLQQAKRRSSGPRTIQIIPR</sequence>
<dbReference type="OrthoDB" id="80936at2"/>
<evidence type="ECO:0000313" key="2">
    <source>
        <dbReference type="Proteomes" id="UP000054800"/>
    </source>
</evidence>
<dbReference type="AlphaFoldDB" id="A0A0X3Y1W6"/>
<accession>A0A0X3Y1W6</accession>
<dbReference type="RefSeq" id="WP_059222770.1">
    <property type="nucleotide sequence ID" value="NZ_LMVH01000001.1"/>
</dbReference>
<dbReference type="EMBL" id="LMVH01000001">
    <property type="protein sequence ID" value="KUL99038.1"/>
    <property type="molecule type" value="Genomic_DNA"/>
</dbReference>
<protein>
    <submittedName>
        <fullName evidence="1">Uncharacterized protein</fullName>
    </submittedName>
</protein>
<name>A0A0X3Y1W6_FUSNC</name>
<dbReference type="Proteomes" id="UP000054800">
    <property type="component" value="Unassembled WGS sequence"/>
</dbReference>
<reference evidence="1 2" key="1">
    <citation type="submission" date="2015-10" db="EMBL/GenBank/DDBJ databases">
        <authorList>
            <person name="Gilbert D.G."/>
        </authorList>
    </citation>
    <scope>NUCLEOTIDE SEQUENCE [LARGE SCALE GENOMIC DNA]</scope>
    <source>
        <strain evidence="1 2">ChDC F311</strain>
    </source>
</reference>